<dbReference type="InterPro" id="IPR014026">
    <property type="entry name" value="UDP-Glc/GDP-Man_DH_dimer"/>
</dbReference>
<dbReference type="InterPro" id="IPR014027">
    <property type="entry name" value="UDP-Glc/GDP-Man_DH_C"/>
</dbReference>
<dbReference type="PANTHER" id="PTHR43750:SF3">
    <property type="entry name" value="UDP-GLUCOSE 6-DEHYDROGENASE TUAD"/>
    <property type="match status" value="1"/>
</dbReference>
<feature type="binding site" evidence="11">
    <location>
        <position position="209"/>
    </location>
    <ligand>
        <name>substrate</name>
    </ligand>
</feature>
<feature type="domain" description="UDP-glucose/GDP-mannose dehydrogenase C-terminal" evidence="13">
    <location>
        <begin position="333"/>
        <end position="438"/>
    </location>
</feature>
<comment type="pathway">
    <text evidence="1">Nucleotide-sugar biosynthesis; UDP-alpha-D-glucuronate biosynthesis; UDP-alpha-D-glucuronate from UDP-alpha-D-glucose: step 1/1.</text>
</comment>
<feature type="binding site" evidence="12">
    <location>
        <position position="268"/>
    </location>
    <ligand>
        <name>NAD(+)</name>
        <dbReference type="ChEBI" id="CHEBI:57540"/>
    </ligand>
</feature>
<name>A0A347VQL2_9HELI</name>
<keyword evidence="5 9" id="KW-0560">Oxidoreductase</keyword>
<dbReference type="SUPFAM" id="SSF51735">
    <property type="entry name" value="NAD(P)-binding Rossmann-fold domains"/>
    <property type="match status" value="1"/>
</dbReference>
<reference evidence="15" key="3">
    <citation type="submission" date="2018-04" db="EMBL/GenBank/DDBJ databases">
        <authorList>
            <person name="Sheh A."/>
            <person name="Shen Z."/>
            <person name="Mannion A.J."/>
            <person name="Fox J.G."/>
        </authorList>
    </citation>
    <scope>NUCLEOTIDE SEQUENCE</scope>
    <source>
        <strain evidence="15">MIT 97-6194</strain>
    </source>
</reference>
<comment type="catalytic activity">
    <reaction evidence="7 9">
        <text>UDP-alpha-D-glucose + 2 NAD(+) + H2O = UDP-alpha-D-glucuronate + 2 NADH + 3 H(+)</text>
        <dbReference type="Rhea" id="RHEA:23596"/>
        <dbReference type="ChEBI" id="CHEBI:15377"/>
        <dbReference type="ChEBI" id="CHEBI:15378"/>
        <dbReference type="ChEBI" id="CHEBI:57540"/>
        <dbReference type="ChEBI" id="CHEBI:57945"/>
        <dbReference type="ChEBI" id="CHEBI:58052"/>
        <dbReference type="ChEBI" id="CHEBI:58885"/>
        <dbReference type="EC" id="1.1.1.22"/>
    </reaction>
</comment>
<dbReference type="EC" id="1.1.1.22" evidence="3 9"/>
<dbReference type="Proteomes" id="UP000477070">
    <property type="component" value="Unassembled WGS sequence"/>
</dbReference>
<dbReference type="PANTHER" id="PTHR43750">
    <property type="entry name" value="UDP-GLUCOSE 6-DEHYDROGENASE TUAD"/>
    <property type="match status" value="1"/>
</dbReference>
<dbReference type="GO" id="GO:0003979">
    <property type="term" value="F:UDP-glucose 6-dehydrogenase activity"/>
    <property type="evidence" value="ECO:0007669"/>
    <property type="project" value="UniProtKB-EC"/>
</dbReference>
<reference evidence="14 17" key="4">
    <citation type="submission" date="2019-12" db="EMBL/GenBank/DDBJ databases">
        <title>Multi-Generational Helicobacter saguini Isolates.</title>
        <authorList>
            <person name="Mannion A."/>
            <person name="Shen Z."/>
            <person name="Fox J.G."/>
        </authorList>
    </citation>
    <scope>NUCLEOTIDE SEQUENCE [LARGE SCALE GENOMIC DNA]</scope>
    <source>
        <strain evidence="14">16-048</strain>
        <strain evidence="17">16-048 (F4)</strain>
    </source>
</reference>
<dbReference type="GO" id="GO:0051287">
    <property type="term" value="F:NAD binding"/>
    <property type="evidence" value="ECO:0007669"/>
    <property type="project" value="InterPro"/>
</dbReference>
<dbReference type="Gene3D" id="3.40.50.720">
    <property type="entry name" value="NAD(P)-binding Rossmann-like Domain"/>
    <property type="match status" value="2"/>
</dbReference>
<evidence type="ECO:0000256" key="9">
    <source>
        <dbReference type="PIRNR" id="PIRNR000124"/>
    </source>
</evidence>
<dbReference type="EMBL" id="JRMP02000012">
    <property type="protein sequence ID" value="TLD93764.1"/>
    <property type="molecule type" value="Genomic_DNA"/>
</dbReference>
<reference evidence="15 16" key="2">
    <citation type="journal article" date="2016" name="Infect. Immun.">
        <title>Helicobacter saguini, a Novel Helicobacter Isolated from Cotton-Top Tamarins with Ulcerative Colitis, Has Proinflammatory Properties and Induces Typhlocolitis and Dysplasia in Gnotobiotic IL-10-/- Mice.</title>
        <authorList>
            <person name="Shen Z."/>
            <person name="Mannion A."/>
            <person name="Whary M.T."/>
            <person name="Muthupalani S."/>
            <person name="Sheh A."/>
            <person name="Feng Y."/>
            <person name="Gong G."/>
            <person name="Vandamme P."/>
            <person name="Holcombe H.R."/>
            <person name="Paster B.J."/>
            <person name="Fox J.G."/>
        </authorList>
    </citation>
    <scope>NUCLEOTIDE SEQUENCE [LARGE SCALE GENOMIC DNA]</scope>
    <source>
        <strain evidence="15 16">MIT 97-6194</strain>
    </source>
</reference>
<evidence type="ECO:0000256" key="3">
    <source>
        <dbReference type="ARBA" id="ARBA00012954"/>
    </source>
</evidence>
<gene>
    <name evidence="14" type="ORF">DCO61_08905</name>
    <name evidence="15" type="ORF">LS64_008195</name>
</gene>
<dbReference type="SUPFAM" id="SSF52413">
    <property type="entry name" value="UDP-glucose/GDP-mannose dehydrogenase C-terminal domain"/>
    <property type="match status" value="1"/>
</dbReference>
<dbReference type="EMBL" id="QBIU01000002">
    <property type="protein sequence ID" value="MWV70109.1"/>
    <property type="molecule type" value="Genomic_DNA"/>
</dbReference>
<dbReference type="GO" id="GO:0000271">
    <property type="term" value="P:polysaccharide biosynthetic process"/>
    <property type="evidence" value="ECO:0007669"/>
    <property type="project" value="InterPro"/>
</dbReference>
<organism evidence="15 16">
    <name type="scientific">Helicobacter saguini</name>
    <dbReference type="NCBI Taxonomy" id="1548018"/>
    <lineage>
        <taxon>Bacteria</taxon>
        <taxon>Pseudomonadati</taxon>
        <taxon>Campylobacterota</taxon>
        <taxon>Epsilonproteobacteria</taxon>
        <taxon>Campylobacterales</taxon>
        <taxon>Helicobacteraceae</taxon>
        <taxon>Helicobacter</taxon>
    </lineage>
</organism>
<dbReference type="RefSeq" id="WP_034572720.1">
    <property type="nucleotide sequence ID" value="NZ_JRMP02000012.1"/>
</dbReference>
<dbReference type="SUPFAM" id="SSF48179">
    <property type="entry name" value="6-phosphogluconate dehydrogenase C-terminal domain-like"/>
    <property type="match status" value="1"/>
</dbReference>
<dbReference type="PIRSF" id="PIRSF000124">
    <property type="entry name" value="UDPglc_GDPman_dh"/>
    <property type="match status" value="1"/>
</dbReference>
<evidence type="ECO:0000313" key="16">
    <source>
        <dbReference type="Proteomes" id="UP000029714"/>
    </source>
</evidence>
<dbReference type="Gene3D" id="1.20.5.100">
    <property type="entry name" value="Cytochrome c1, transmembrane anchor, C-terminal"/>
    <property type="match status" value="1"/>
</dbReference>
<proteinExistence type="inferred from homology"/>
<feature type="binding site" evidence="12">
    <location>
        <position position="35"/>
    </location>
    <ligand>
        <name>NAD(+)</name>
        <dbReference type="ChEBI" id="CHEBI:57540"/>
    </ligand>
</feature>
<evidence type="ECO:0000256" key="5">
    <source>
        <dbReference type="ARBA" id="ARBA00023002"/>
    </source>
</evidence>
<keyword evidence="16" id="KW-1185">Reference proteome</keyword>
<evidence type="ECO:0000256" key="10">
    <source>
        <dbReference type="PIRSR" id="PIRSR500134-1"/>
    </source>
</evidence>
<dbReference type="Pfam" id="PF03720">
    <property type="entry name" value="UDPG_MGDP_dh_C"/>
    <property type="match status" value="1"/>
</dbReference>
<feature type="binding site" evidence="12">
    <location>
        <position position="122"/>
    </location>
    <ligand>
        <name>NAD(+)</name>
        <dbReference type="ChEBI" id="CHEBI:57540"/>
    </ligand>
</feature>
<dbReference type="Proteomes" id="UP000029714">
    <property type="component" value="Unassembled WGS sequence"/>
</dbReference>
<evidence type="ECO:0000256" key="12">
    <source>
        <dbReference type="PIRSR" id="PIRSR500134-3"/>
    </source>
</evidence>
<dbReference type="InterPro" id="IPR008927">
    <property type="entry name" value="6-PGluconate_DH-like_C_sf"/>
</dbReference>
<dbReference type="InterPro" id="IPR036220">
    <property type="entry name" value="UDP-Glc/GDP-Man_DH_C_sf"/>
</dbReference>
<evidence type="ECO:0000256" key="7">
    <source>
        <dbReference type="ARBA" id="ARBA00047473"/>
    </source>
</evidence>
<dbReference type="Pfam" id="PF00984">
    <property type="entry name" value="UDPG_MGDP_dh"/>
    <property type="match status" value="1"/>
</dbReference>
<feature type="binding site" evidence="12">
    <location>
        <position position="30"/>
    </location>
    <ligand>
        <name>NAD(+)</name>
        <dbReference type="ChEBI" id="CHEBI:57540"/>
    </ligand>
</feature>
<keyword evidence="6 9" id="KW-0520">NAD</keyword>
<comment type="function">
    <text evidence="8">Catalyzes the conversion of UDP-glucose into UDP-glucuronate, one of the precursors of teichuronic acid.</text>
</comment>
<dbReference type="SMART" id="SM00984">
    <property type="entry name" value="UDPG_MGDP_dh_C"/>
    <property type="match status" value="1"/>
</dbReference>
<evidence type="ECO:0000256" key="8">
    <source>
        <dbReference type="ARBA" id="ARBA00053241"/>
    </source>
</evidence>
<evidence type="ECO:0000256" key="4">
    <source>
        <dbReference type="ARBA" id="ARBA00015132"/>
    </source>
</evidence>
<dbReference type="UniPathway" id="UPA00038">
    <property type="reaction ID" value="UER00491"/>
</dbReference>
<comment type="similarity">
    <text evidence="2 9">Belongs to the UDP-glucose/GDP-mannose dehydrogenase family.</text>
</comment>
<dbReference type="PROSITE" id="PS51257">
    <property type="entry name" value="PROKAR_LIPOPROTEIN"/>
    <property type="match status" value="1"/>
</dbReference>
<sequence length="464" mass="51388">MRISIVGSGYVGLVAGACFSESGNEVICLDVDSKKIENLKKGVIPIYEPGLESMIKENVKAKRLSFTTDKKEALSKAEVIFIAVGTPMGEDGSADLQYVKAVASDIGEHIQSKYVVVVDKSTVPVGTARMVKGIIESTLRNKNSEFDVVSNPEFLKEGVAIKDFLSPDRVVIGSDSQRALDVMKALYSPFLIKSDRLIAMNIESAEMTKYAANAMLATKISFINEMAQICERVGANINDVRLGIGSDSRIGYSFIYPGCGYGGSCFPKDVRALEKTALDFGYKARILNAVQGVNDSQKMLLVEKILRHFCGFKPQDSIESFIETKPLKGRTFAIWGLSFKPETDDMREASSIVLISHLVRAGARVNAYDSKAEHQARFYLKAYLDSINLVDSKYEALKNADALCLVTEWREFRSPDFDEIKKLLKSPVIFDGRNIYQHQNLESKGFSYYQIGVALNQNSKDSKE</sequence>
<dbReference type="PIRSF" id="PIRSF500134">
    <property type="entry name" value="UDPglc_DH_bac"/>
    <property type="match status" value="1"/>
</dbReference>
<accession>A0A347VQL2</accession>
<feature type="active site" description="Nucleophile" evidence="10">
    <location>
        <position position="265"/>
    </location>
</feature>
<dbReference type="FunFam" id="1.20.5.100:FF:000001">
    <property type="entry name" value="UDP-glucose 6-dehydrogenase"/>
    <property type="match status" value="1"/>
</dbReference>
<feature type="binding site" evidence="12">
    <location>
        <position position="157"/>
    </location>
    <ligand>
        <name>NAD(+)</name>
        <dbReference type="ChEBI" id="CHEBI:57540"/>
    </ligand>
</feature>
<reference evidence="15 16" key="1">
    <citation type="journal article" date="2014" name="Genome Announc.">
        <title>Draft genome sequences of eight enterohepatic helicobacter species isolated from both laboratory and wild rodents.</title>
        <authorList>
            <person name="Sheh A."/>
            <person name="Shen Z."/>
            <person name="Fox J.G."/>
        </authorList>
    </citation>
    <scope>NUCLEOTIDE SEQUENCE [LARGE SCALE GENOMIC DNA]</scope>
    <source>
        <strain evidence="15 16">MIT 97-6194</strain>
    </source>
</reference>
<feature type="binding site" evidence="12">
    <location>
        <position position="86"/>
    </location>
    <ligand>
        <name>NAD(+)</name>
        <dbReference type="ChEBI" id="CHEBI:57540"/>
    </ligand>
</feature>
<dbReference type="Pfam" id="PF03721">
    <property type="entry name" value="UDPG_MGDP_dh_N"/>
    <property type="match status" value="1"/>
</dbReference>
<dbReference type="OrthoDB" id="9803238at2"/>
<protein>
    <recommendedName>
        <fullName evidence="4 9">UDP-glucose 6-dehydrogenase</fullName>
        <ecNumber evidence="3 9">1.1.1.22</ecNumber>
    </recommendedName>
</protein>
<dbReference type="GO" id="GO:0006065">
    <property type="term" value="P:UDP-glucuronate biosynthetic process"/>
    <property type="evidence" value="ECO:0007669"/>
    <property type="project" value="UniProtKB-UniPathway"/>
</dbReference>
<evidence type="ECO:0000259" key="13">
    <source>
        <dbReference type="SMART" id="SM00984"/>
    </source>
</evidence>
<evidence type="ECO:0000256" key="1">
    <source>
        <dbReference type="ARBA" id="ARBA00004701"/>
    </source>
</evidence>
<feature type="binding site" evidence="11">
    <location>
        <position position="262"/>
    </location>
    <ligand>
        <name>substrate</name>
    </ligand>
</feature>
<dbReference type="NCBIfam" id="TIGR03026">
    <property type="entry name" value="NDP-sugDHase"/>
    <property type="match status" value="1"/>
</dbReference>
<feature type="binding site" evidence="11">
    <location>
        <begin position="154"/>
        <end position="157"/>
    </location>
    <ligand>
        <name>substrate</name>
    </ligand>
</feature>
<dbReference type="InterPro" id="IPR036291">
    <property type="entry name" value="NAD(P)-bd_dom_sf"/>
</dbReference>
<dbReference type="InterPro" id="IPR028357">
    <property type="entry name" value="UDPglc_DH_bac"/>
</dbReference>
<feature type="binding site" evidence="11">
    <location>
        <begin position="254"/>
        <end position="258"/>
    </location>
    <ligand>
        <name>substrate</name>
    </ligand>
</feature>
<evidence type="ECO:0000313" key="17">
    <source>
        <dbReference type="Proteomes" id="UP000477070"/>
    </source>
</evidence>
<comment type="caution">
    <text evidence="15">The sequence shown here is derived from an EMBL/GenBank/DDBJ whole genome shotgun (WGS) entry which is preliminary data.</text>
</comment>
<evidence type="ECO:0000256" key="2">
    <source>
        <dbReference type="ARBA" id="ARBA00006601"/>
    </source>
</evidence>
<feature type="binding site" evidence="12">
    <location>
        <position position="347"/>
    </location>
    <ligand>
        <name>NAD(+)</name>
        <dbReference type="ChEBI" id="CHEBI:57540"/>
    </ligand>
</feature>
<evidence type="ECO:0000313" key="15">
    <source>
        <dbReference type="EMBL" id="TLD93764.1"/>
    </source>
</evidence>
<dbReference type="AlphaFoldDB" id="A0A347VQL2"/>
<evidence type="ECO:0000256" key="11">
    <source>
        <dbReference type="PIRSR" id="PIRSR500134-2"/>
    </source>
</evidence>
<dbReference type="STRING" id="1548018.LS64_09895"/>
<dbReference type="InterPro" id="IPR001732">
    <property type="entry name" value="UDP-Glc/GDP-Man_DH_N"/>
</dbReference>
<evidence type="ECO:0000256" key="6">
    <source>
        <dbReference type="ARBA" id="ARBA00023027"/>
    </source>
</evidence>
<dbReference type="InterPro" id="IPR017476">
    <property type="entry name" value="UDP-Glc/GDP-Man"/>
</dbReference>
<feature type="binding site" evidence="11">
    <location>
        <position position="340"/>
    </location>
    <ligand>
        <name>substrate</name>
    </ligand>
</feature>
<evidence type="ECO:0000313" key="14">
    <source>
        <dbReference type="EMBL" id="MWV70109.1"/>
    </source>
</evidence>